<dbReference type="SUPFAM" id="SSF54106">
    <property type="entry name" value="LysM domain"/>
    <property type="match status" value="1"/>
</dbReference>
<dbReference type="Gene3D" id="3.10.350.10">
    <property type="entry name" value="LysM domain"/>
    <property type="match status" value="1"/>
</dbReference>
<protein>
    <submittedName>
        <fullName evidence="2">LysM domain-containing protein</fullName>
    </submittedName>
</protein>
<dbReference type="CDD" id="cd00118">
    <property type="entry name" value="LysM"/>
    <property type="match status" value="1"/>
</dbReference>
<feature type="domain" description="LysM" evidence="1">
    <location>
        <begin position="48"/>
        <end position="93"/>
    </location>
</feature>
<dbReference type="EMBL" id="FNPI01000008">
    <property type="protein sequence ID" value="SDZ25287.1"/>
    <property type="molecule type" value="Genomic_DNA"/>
</dbReference>
<dbReference type="AlphaFoldDB" id="A0A1H3RHX0"/>
<dbReference type="Pfam" id="PF01476">
    <property type="entry name" value="LysM"/>
    <property type="match status" value="1"/>
</dbReference>
<accession>A0A1H3RHX0</accession>
<proteinExistence type="predicted"/>
<dbReference type="InterPro" id="IPR036779">
    <property type="entry name" value="LysM_dom_sf"/>
</dbReference>
<dbReference type="OrthoDB" id="2933491at2"/>
<reference evidence="3" key="1">
    <citation type="submission" date="2016-10" db="EMBL/GenBank/DDBJ databases">
        <authorList>
            <person name="Varghese N."/>
            <person name="Submissions S."/>
        </authorList>
    </citation>
    <scope>NUCLEOTIDE SEQUENCE [LARGE SCALE GENOMIC DNA]</scope>
    <source>
        <strain evidence="3">SP</strain>
    </source>
</reference>
<evidence type="ECO:0000313" key="2">
    <source>
        <dbReference type="EMBL" id="SDZ25287.1"/>
    </source>
</evidence>
<dbReference type="Proteomes" id="UP000198935">
    <property type="component" value="Unassembled WGS sequence"/>
</dbReference>
<dbReference type="STRING" id="1503961.SAMN05421736_108113"/>
<keyword evidence="3" id="KW-1185">Reference proteome</keyword>
<sequence>MQYRIKPKETIADVMDFFDIPFHLIQRYNPWVKKIEAVYENNILILPYKYTVVPGEKYENIAKHFHVSPEEFWNINCDIGQLGVIYPGETVFLPPEAEKARSAGKNNSFTSDVLQQSIAAYPHQEQMRRNEARRHYRPNWQTPDGYYPVYPPYFPNG</sequence>
<dbReference type="PROSITE" id="PS51782">
    <property type="entry name" value="LYSM"/>
    <property type="match status" value="1"/>
</dbReference>
<gene>
    <name evidence="2" type="ORF">SAMN05421736_108113</name>
</gene>
<evidence type="ECO:0000259" key="1">
    <source>
        <dbReference type="PROSITE" id="PS51782"/>
    </source>
</evidence>
<evidence type="ECO:0000313" key="3">
    <source>
        <dbReference type="Proteomes" id="UP000198935"/>
    </source>
</evidence>
<name>A0A1H3RHX0_9BACI</name>
<dbReference type="InterPro" id="IPR018392">
    <property type="entry name" value="LysM"/>
</dbReference>
<organism evidence="2 3">
    <name type="scientific">Evansella caseinilytica</name>
    <dbReference type="NCBI Taxonomy" id="1503961"/>
    <lineage>
        <taxon>Bacteria</taxon>
        <taxon>Bacillati</taxon>
        <taxon>Bacillota</taxon>
        <taxon>Bacilli</taxon>
        <taxon>Bacillales</taxon>
        <taxon>Bacillaceae</taxon>
        <taxon>Evansella</taxon>
    </lineage>
</organism>